<reference evidence="4 5" key="1">
    <citation type="journal article" date="2019" name="Sci. Rep.">
        <title>A high-quality genome of Eragrostis curvula grass provides insights into Poaceae evolution and supports new strategies to enhance forage quality.</title>
        <authorList>
            <person name="Carballo J."/>
            <person name="Santos B.A.C.M."/>
            <person name="Zappacosta D."/>
            <person name="Garbus I."/>
            <person name="Selva J.P."/>
            <person name="Gallo C.A."/>
            <person name="Diaz A."/>
            <person name="Albertini E."/>
            <person name="Caccamo M."/>
            <person name="Echenique V."/>
        </authorList>
    </citation>
    <scope>NUCLEOTIDE SEQUENCE [LARGE SCALE GENOMIC DNA]</scope>
    <source>
        <strain evidence="5">cv. Victoria</strain>
        <tissue evidence="4">Leaf</tissue>
    </source>
</reference>
<dbReference type="InterPro" id="IPR053932">
    <property type="entry name" value="GeBP-like_DBD"/>
</dbReference>
<dbReference type="GO" id="GO:0006355">
    <property type="term" value="P:regulation of DNA-templated transcription"/>
    <property type="evidence" value="ECO:0007669"/>
    <property type="project" value="InterPro"/>
</dbReference>
<feature type="region of interest" description="Disordered" evidence="2">
    <location>
        <begin position="296"/>
        <end position="368"/>
    </location>
</feature>
<evidence type="ECO:0000259" key="3">
    <source>
        <dbReference type="Pfam" id="PF04504"/>
    </source>
</evidence>
<dbReference type="PANTHER" id="PTHR31662">
    <property type="entry name" value="BNAANNG10740D PROTEIN-RELATED"/>
    <property type="match status" value="1"/>
</dbReference>
<keyword evidence="5" id="KW-1185">Reference proteome</keyword>
<evidence type="ECO:0000256" key="1">
    <source>
        <dbReference type="ARBA" id="ARBA00010820"/>
    </source>
</evidence>
<proteinExistence type="inferred from homology"/>
<dbReference type="SUPFAM" id="SSF101447">
    <property type="entry name" value="Formin homology 2 domain (FH2 domain)"/>
    <property type="match status" value="1"/>
</dbReference>
<feature type="compositionally biased region" description="Basic residues" evidence="2">
    <location>
        <begin position="338"/>
        <end position="349"/>
    </location>
</feature>
<feature type="domain" description="Glabrous enhancer-binding protein-like DBD" evidence="3">
    <location>
        <begin position="200"/>
        <end position="286"/>
    </location>
</feature>
<protein>
    <recommendedName>
        <fullName evidence="3">Glabrous enhancer-binding protein-like DBD domain-containing protein</fullName>
    </recommendedName>
</protein>
<name>A0A5J9TPP0_9POAL</name>
<dbReference type="AlphaFoldDB" id="A0A5J9TPP0"/>
<dbReference type="PANTHER" id="PTHR31662:SF10">
    <property type="entry name" value="OS02G0288200 PROTEIN"/>
    <property type="match status" value="1"/>
</dbReference>
<feature type="compositionally biased region" description="Acidic residues" evidence="2">
    <location>
        <begin position="25"/>
        <end position="35"/>
    </location>
</feature>
<dbReference type="Gramene" id="TVU13349">
    <property type="protein sequence ID" value="TVU13349"/>
    <property type="gene ID" value="EJB05_40401"/>
</dbReference>
<feature type="compositionally biased region" description="Polar residues" evidence="2">
    <location>
        <begin position="79"/>
        <end position="90"/>
    </location>
</feature>
<evidence type="ECO:0000313" key="5">
    <source>
        <dbReference type="Proteomes" id="UP000324897"/>
    </source>
</evidence>
<accession>A0A5J9TPP0</accession>
<feature type="non-terminal residue" evidence="4">
    <location>
        <position position="1"/>
    </location>
</feature>
<dbReference type="GO" id="GO:0005634">
    <property type="term" value="C:nucleus"/>
    <property type="evidence" value="ECO:0007669"/>
    <property type="project" value="TreeGrafter"/>
</dbReference>
<evidence type="ECO:0000313" key="4">
    <source>
        <dbReference type="EMBL" id="TVU13349.1"/>
    </source>
</evidence>
<feature type="compositionally biased region" description="Pro residues" evidence="2">
    <location>
        <begin position="9"/>
        <end position="23"/>
    </location>
</feature>
<dbReference type="EMBL" id="RWGY01000034">
    <property type="protein sequence ID" value="TVU13349.1"/>
    <property type="molecule type" value="Genomic_DNA"/>
</dbReference>
<organism evidence="4 5">
    <name type="scientific">Eragrostis curvula</name>
    <name type="common">weeping love grass</name>
    <dbReference type="NCBI Taxonomy" id="38414"/>
    <lineage>
        <taxon>Eukaryota</taxon>
        <taxon>Viridiplantae</taxon>
        <taxon>Streptophyta</taxon>
        <taxon>Embryophyta</taxon>
        <taxon>Tracheophyta</taxon>
        <taxon>Spermatophyta</taxon>
        <taxon>Magnoliopsida</taxon>
        <taxon>Liliopsida</taxon>
        <taxon>Poales</taxon>
        <taxon>Poaceae</taxon>
        <taxon>PACMAD clade</taxon>
        <taxon>Chloridoideae</taxon>
        <taxon>Eragrostideae</taxon>
        <taxon>Eragrostidinae</taxon>
        <taxon>Eragrostis</taxon>
    </lineage>
</organism>
<comment type="similarity">
    <text evidence="1">Belongs to the GeBP family.</text>
</comment>
<dbReference type="Pfam" id="PF04504">
    <property type="entry name" value="GeBP-like_DBD"/>
    <property type="match status" value="1"/>
</dbReference>
<feature type="compositionally biased region" description="Acidic residues" evidence="2">
    <location>
        <begin position="356"/>
        <end position="366"/>
    </location>
</feature>
<dbReference type="InterPro" id="IPR007592">
    <property type="entry name" value="GEBP"/>
</dbReference>
<gene>
    <name evidence="4" type="ORF">EJB05_40401</name>
</gene>
<feature type="compositionally biased region" description="Acidic residues" evidence="2">
    <location>
        <begin position="99"/>
        <end position="118"/>
    </location>
</feature>
<dbReference type="OrthoDB" id="662253at2759"/>
<feature type="compositionally biased region" description="Acidic residues" evidence="2">
    <location>
        <begin position="60"/>
        <end position="73"/>
    </location>
</feature>
<sequence>MARRRHDPSPAPPPPPPPPPPQESSPDEVSDTEGEEPPRAVTAQLPPQNPEAYHPATAADDADSSEEEESDSDAEAHSFQIQPVTRSSTKPAAAAPQPESDDDAEEEDGESTELEPEVPEPMQKKAAAAAARKRPALEAAVSGKSKKAKAEVGKAAVEVTPTGKAKKANAESEKLAPEPTSSGKPEKPGVKTKKLGRSPRTWSKEDWTKILAALAAHVKSEGALPKTAVLIAAVRDRLDRKECNYTDMYEAVRRLKARYEKSVKTAVVPNAEDELQMYNLSEAIWGEKAKEAIAAAASQNDANVTKSKKRQAKKEKMDGISKGGTLKVTNENGDTQKGSKKGQANKKKTDRGQNSMEEETHEEETEREPMVLRSFDELQNLYPNLAGCVGMIEAQHPCGEVLKRAFEFIGDEKASALESKIKKHKILEVKVQMGRGDIRKEVLNLVIGMSG</sequence>
<evidence type="ECO:0000256" key="2">
    <source>
        <dbReference type="SAM" id="MobiDB-lite"/>
    </source>
</evidence>
<dbReference type="Proteomes" id="UP000324897">
    <property type="component" value="Unassembled WGS sequence"/>
</dbReference>
<feature type="region of interest" description="Disordered" evidence="2">
    <location>
        <begin position="1"/>
        <end position="202"/>
    </location>
</feature>
<comment type="caution">
    <text evidence="4">The sequence shown here is derived from an EMBL/GenBank/DDBJ whole genome shotgun (WGS) entry which is preliminary data.</text>
</comment>